<dbReference type="FunFam" id="1.20.1050.10:FF:000007">
    <property type="entry name" value="Glutathione S-transferase 1-1"/>
    <property type="match status" value="1"/>
</dbReference>
<dbReference type="SUPFAM" id="SSF47616">
    <property type="entry name" value="GST C-terminal domain-like"/>
    <property type="match status" value="1"/>
</dbReference>
<dbReference type="Gene3D" id="3.40.30.10">
    <property type="entry name" value="Glutaredoxin"/>
    <property type="match status" value="1"/>
</dbReference>
<protein>
    <submittedName>
        <fullName evidence="5">Glutathione S-transferase 1-like</fullName>
    </submittedName>
</protein>
<dbReference type="KEGG" id="soy:115882869"/>
<dbReference type="SFLD" id="SFLDG00358">
    <property type="entry name" value="Main_(cytGST)"/>
    <property type="match status" value="1"/>
</dbReference>
<dbReference type="PROSITE" id="PS50405">
    <property type="entry name" value="GST_CTER"/>
    <property type="match status" value="1"/>
</dbReference>
<dbReference type="Gene3D" id="1.20.1050.10">
    <property type="match status" value="1"/>
</dbReference>
<dbReference type="Proteomes" id="UP000504635">
    <property type="component" value="Unplaced"/>
</dbReference>
<dbReference type="Pfam" id="PF13417">
    <property type="entry name" value="GST_N_3"/>
    <property type="match status" value="1"/>
</dbReference>
<name>A0A6J2Y1U3_SITOR</name>
<dbReference type="InterPro" id="IPR040079">
    <property type="entry name" value="Glutathione_S-Trfase"/>
</dbReference>
<dbReference type="InterPro" id="IPR036249">
    <property type="entry name" value="Thioredoxin-like_sf"/>
</dbReference>
<dbReference type="GeneID" id="115882869"/>
<evidence type="ECO:0000256" key="1">
    <source>
        <dbReference type="ARBA" id="ARBA00011738"/>
    </source>
</evidence>
<dbReference type="GO" id="GO:0004364">
    <property type="term" value="F:glutathione transferase activity"/>
    <property type="evidence" value="ECO:0007669"/>
    <property type="project" value="TreeGrafter"/>
</dbReference>
<dbReference type="InParanoid" id="A0A6J2Y1U3"/>
<feature type="domain" description="GST N-terminal" evidence="2">
    <location>
        <begin position="1"/>
        <end position="83"/>
    </location>
</feature>
<dbReference type="FunFam" id="3.40.30.10:FF:000034">
    <property type="entry name" value="glutathione S-transferase 1"/>
    <property type="match status" value="1"/>
</dbReference>
<dbReference type="PANTHER" id="PTHR43969">
    <property type="entry name" value="GLUTATHIONE S TRANSFERASE D10, ISOFORM A-RELATED"/>
    <property type="match status" value="1"/>
</dbReference>
<evidence type="ECO:0000259" key="2">
    <source>
        <dbReference type="PROSITE" id="PS50404"/>
    </source>
</evidence>
<dbReference type="SUPFAM" id="SSF52833">
    <property type="entry name" value="Thioredoxin-like"/>
    <property type="match status" value="1"/>
</dbReference>
<dbReference type="InterPro" id="IPR036282">
    <property type="entry name" value="Glutathione-S-Trfase_C_sf"/>
</dbReference>
<sequence>MAPKLYGIAVSPPVRSVLICAEALKLPLEFVTVNILAGDQLKEDFLKKNPLHTVPVLEDDDGTIIIDSHAILIYLVSKYKKNDPLYPLDNLKQKIRIDERLFFEGGTLSHRLGNVQSPLFKGIKPTESTLGLLKEGLGFLEAFLVNNKTKYIAGNNVTIADFSIVTTVTCIDNYVPYSQFPQLKAYIERPQKLPWYKVNEEGNVQLAGFIKSKLES</sequence>
<comment type="subunit">
    <text evidence="1">Homodimer.</text>
</comment>
<reference evidence="5" key="1">
    <citation type="submission" date="2025-08" db="UniProtKB">
        <authorList>
            <consortium name="RefSeq"/>
        </authorList>
    </citation>
    <scope>IDENTIFICATION</scope>
    <source>
        <tissue evidence="5">Gonads</tissue>
    </source>
</reference>
<dbReference type="OrthoDB" id="2309723at2759"/>
<gene>
    <name evidence="5" type="primary">LOC115882869</name>
</gene>
<proteinExistence type="predicted"/>
<keyword evidence="4" id="KW-1185">Reference proteome</keyword>
<dbReference type="InterPro" id="IPR010987">
    <property type="entry name" value="Glutathione-S-Trfase_C-like"/>
</dbReference>
<dbReference type="CDD" id="cd03177">
    <property type="entry name" value="GST_C_Delta_Epsilon"/>
    <property type="match status" value="1"/>
</dbReference>
<dbReference type="InterPro" id="IPR004046">
    <property type="entry name" value="GST_C"/>
</dbReference>
<accession>A0A6J2Y1U3</accession>
<dbReference type="RefSeq" id="XP_030756980.1">
    <property type="nucleotide sequence ID" value="XM_030901120.1"/>
</dbReference>
<dbReference type="InterPro" id="IPR004045">
    <property type="entry name" value="Glutathione_S-Trfase_N"/>
</dbReference>
<dbReference type="CDD" id="cd03045">
    <property type="entry name" value="GST_N_Delta_Epsilon"/>
    <property type="match status" value="1"/>
</dbReference>
<dbReference type="AlphaFoldDB" id="A0A6J2Y1U3"/>
<dbReference type="PROSITE" id="PS50404">
    <property type="entry name" value="GST_NTER"/>
    <property type="match status" value="1"/>
</dbReference>
<organism evidence="4 5">
    <name type="scientific">Sitophilus oryzae</name>
    <name type="common">Rice weevil</name>
    <name type="synonym">Curculio oryzae</name>
    <dbReference type="NCBI Taxonomy" id="7048"/>
    <lineage>
        <taxon>Eukaryota</taxon>
        <taxon>Metazoa</taxon>
        <taxon>Ecdysozoa</taxon>
        <taxon>Arthropoda</taxon>
        <taxon>Hexapoda</taxon>
        <taxon>Insecta</taxon>
        <taxon>Pterygota</taxon>
        <taxon>Neoptera</taxon>
        <taxon>Endopterygota</taxon>
        <taxon>Coleoptera</taxon>
        <taxon>Polyphaga</taxon>
        <taxon>Cucujiformia</taxon>
        <taxon>Curculionidae</taxon>
        <taxon>Dryophthorinae</taxon>
        <taxon>Sitophilus</taxon>
    </lineage>
</organism>
<evidence type="ECO:0000259" key="3">
    <source>
        <dbReference type="PROSITE" id="PS50405"/>
    </source>
</evidence>
<dbReference type="SFLD" id="SFLDS00019">
    <property type="entry name" value="Glutathione_Transferase_(cytos"/>
    <property type="match status" value="1"/>
</dbReference>
<dbReference type="GO" id="GO:0006749">
    <property type="term" value="P:glutathione metabolic process"/>
    <property type="evidence" value="ECO:0007669"/>
    <property type="project" value="TreeGrafter"/>
</dbReference>
<evidence type="ECO:0000313" key="4">
    <source>
        <dbReference type="Proteomes" id="UP000504635"/>
    </source>
</evidence>
<evidence type="ECO:0000313" key="5">
    <source>
        <dbReference type="RefSeq" id="XP_030756980.1"/>
    </source>
</evidence>
<dbReference type="PANTHER" id="PTHR43969:SF9">
    <property type="entry name" value="GLUTATHIONE S TRANSFERASE D10, ISOFORM A-RELATED"/>
    <property type="match status" value="1"/>
</dbReference>
<dbReference type="Pfam" id="PF14497">
    <property type="entry name" value="GST_C_3"/>
    <property type="match status" value="1"/>
</dbReference>
<feature type="domain" description="GST C-terminal" evidence="3">
    <location>
        <begin position="90"/>
        <end position="214"/>
    </location>
</feature>
<dbReference type="SFLD" id="SFLDG01153">
    <property type="entry name" value="Main.4:_Theta-like"/>
    <property type="match status" value="1"/>
</dbReference>